<dbReference type="SUPFAM" id="SSF55347">
    <property type="entry name" value="Glyceraldehyde-3-phosphate dehydrogenase-like, C-terminal domain"/>
    <property type="match status" value="1"/>
</dbReference>
<name>A0ABP8LH97_9BURK</name>
<dbReference type="InterPro" id="IPR000683">
    <property type="entry name" value="Gfo/Idh/MocA-like_OxRdtase_N"/>
</dbReference>
<dbReference type="Pfam" id="PF01408">
    <property type="entry name" value="GFO_IDH_MocA"/>
    <property type="match status" value="1"/>
</dbReference>
<feature type="domain" description="GFO/IDH/MocA-like oxidoreductase" evidence="2">
    <location>
        <begin position="126"/>
        <end position="251"/>
    </location>
</feature>
<dbReference type="SUPFAM" id="SSF51735">
    <property type="entry name" value="NAD(P)-binding Rossmann-fold domains"/>
    <property type="match status" value="1"/>
</dbReference>
<organism evidence="3 4">
    <name type="scientific">Acidovorax lacteus</name>
    <dbReference type="NCBI Taxonomy" id="1924988"/>
    <lineage>
        <taxon>Bacteria</taxon>
        <taxon>Pseudomonadati</taxon>
        <taxon>Pseudomonadota</taxon>
        <taxon>Betaproteobacteria</taxon>
        <taxon>Burkholderiales</taxon>
        <taxon>Comamonadaceae</taxon>
        <taxon>Acidovorax</taxon>
    </lineage>
</organism>
<dbReference type="Gene3D" id="3.40.50.720">
    <property type="entry name" value="NAD(P)-binding Rossmann-like Domain"/>
    <property type="match status" value="1"/>
</dbReference>
<dbReference type="Proteomes" id="UP001501788">
    <property type="component" value="Unassembled WGS sequence"/>
</dbReference>
<comment type="caution">
    <text evidence="3">The sequence shown here is derived from an EMBL/GenBank/DDBJ whole genome shotgun (WGS) entry which is preliminary data.</text>
</comment>
<dbReference type="InterPro" id="IPR036291">
    <property type="entry name" value="NAD(P)-bd_dom_sf"/>
</dbReference>
<evidence type="ECO:0000313" key="4">
    <source>
        <dbReference type="Proteomes" id="UP001501788"/>
    </source>
</evidence>
<proteinExistence type="predicted"/>
<evidence type="ECO:0000313" key="3">
    <source>
        <dbReference type="EMBL" id="GAA4428339.1"/>
    </source>
</evidence>
<reference evidence="4" key="1">
    <citation type="journal article" date="2019" name="Int. J. Syst. Evol. Microbiol.">
        <title>The Global Catalogue of Microorganisms (GCM) 10K type strain sequencing project: providing services to taxonomists for standard genome sequencing and annotation.</title>
        <authorList>
            <consortium name="The Broad Institute Genomics Platform"/>
            <consortium name="The Broad Institute Genome Sequencing Center for Infectious Disease"/>
            <person name="Wu L."/>
            <person name="Ma J."/>
        </authorList>
    </citation>
    <scope>NUCLEOTIDE SEQUENCE [LARGE SCALE GENOMIC DNA]</scope>
    <source>
        <strain evidence="4">JCM 31890</strain>
    </source>
</reference>
<keyword evidence="4" id="KW-1185">Reference proteome</keyword>
<feature type="domain" description="Gfo/Idh/MocA-like oxidoreductase N-terminal" evidence="1">
    <location>
        <begin position="3"/>
        <end position="117"/>
    </location>
</feature>
<sequence length="335" mass="35425">MKRVLVHGLGSIGRRHLRVIRAADATIELAALSEHGSQLHPGESGVPVFRSMAQAQAFRPEAVVVANAAVGHVESAMAWLRAGAHVLIEKPLAAALDGTADLAALAQVCGHVVQVGYNLRHSPGLQQMRAWCGARRLGRVHSVRAEVGQHLATWRHGADPLRSVSARRALGGGVLLELSHEIDYLQWLLGPVAWVSAHLMCQGGWDIDVEDSALLTLGFAGTDGCVAALQMDFVRHDATRRCTLIGDAGSLQWDALAGRLQARLAGSADWDLLPTEPGGRDATYAAQWAGFVTACAGQGAPAVTLAEGVRVLRVVEAVRHSSMLGGQRVPVEAAP</sequence>
<dbReference type="Pfam" id="PF22725">
    <property type="entry name" value="GFO_IDH_MocA_C3"/>
    <property type="match status" value="1"/>
</dbReference>
<dbReference type="PANTHER" id="PTHR43377">
    <property type="entry name" value="BILIVERDIN REDUCTASE A"/>
    <property type="match status" value="1"/>
</dbReference>
<accession>A0ABP8LH97</accession>
<dbReference type="PANTHER" id="PTHR43377:SF1">
    <property type="entry name" value="BILIVERDIN REDUCTASE A"/>
    <property type="match status" value="1"/>
</dbReference>
<dbReference type="EMBL" id="BAABEX010000029">
    <property type="protein sequence ID" value="GAA4428339.1"/>
    <property type="molecule type" value="Genomic_DNA"/>
</dbReference>
<dbReference type="Gene3D" id="3.30.360.10">
    <property type="entry name" value="Dihydrodipicolinate Reductase, domain 2"/>
    <property type="match status" value="1"/>
</dbReference>
<dbReference type="InterPro" id="IPR055170">
    <property type="entry name" value="GFO_IDH_MocA-like_dom"/>
</dbReference>
<dbReference type="InterPro" id="IPR051450">
    <property type="entry name" value="Gfo/Idh/MocA_Oxidoreductases"/>
</dbReference>
<evidence type="ECO:0000259" key="2">
    <source>
        <dbReference type="Pfam" id="PF22725"/>
    </source>
</evidence>
<protein>
    <submittedName>
        <fullName evidence="3">Gfo/Idh/MocA family oxidoreductase</fullName>
    </submittedName>
</protein>
<gene>
    <name evidence="3" type="ORF">GCM10023090_26920</name>
</gene>
<evidence type="ECO:0000259" key="1">
    <source>
        <dbReference type="Pfam" id="PF01408"/>
    </source>
</evidence>
<dbReference type="RefSeq" id="WP_345066187.1">
    <property type="nucleotide sequence ID" value="NZ_BAABEX010000029.1"/>
</dbReference>